<sequence>MKVEEGQTNRTDAADRDGKGAASEALGISLTIGDLEPLGPQIGESDPLTVPAALHEALFGQPDPADNEGSPPLHSYAVLDAGKGAGLPEMLEASGLDHACLFTGDAARELRDVAPWIVRLEEGNRFVRGLFTAGDAPWELWGKAAGIFLRSRGSIDQIRAHLRKFTKVPDETGAWLYFRFWEPSPLRAYLDRLPPEDEFRQRWFGLDAATRIEMILVPDPARNAMRIFLPSRGIATDRATSAERFHLRPADIDAIRAARMTGDLEALSALIVRTFPHLAEAHSRPDLDRAIARSASRARDFGIRQKDNLFRFIAWDLHSTGPFERTDATGRLGDILRSTAPEPDKMRRLAERMTQMSEPAASDGPV</sequence>
<evidence type="ECO:0000313" key="3">
    <source>
        <dbReference type="EMBL" id="KIT16871.1"/>
    </source>
</evidence>
<dbReference type="Pfam" id="PF13503">
    <property type="entry name" value="DUF4123"/>
    <property type="match status" value="1"/>
</dbReference>
<comment type="caution">
    <text evidence="3">The sequence shown here is derived from an EMBL/GenBank/DDBJ whole genome shotgun (WGS) entry which is preliminary data.</text>
</comment>
<dbReference type="Proteomes" id="UP000032232">
    <property type="component" value="Unassembled WGS sequence"/>
</dbReference>
<keyword evidence="4" id="KW-1185">Reference proteome</keyword>
<dbReference type="InterPro" id="IPR025391">
    <property type="entry name" value="DUF4123"/>
</dbReference>
<dbReference type="AlphaFoldDB" id="A0A0D1EIY1"/>
<dbReference type="RefSeq" id="WP_043918204.1">
    <property type="nucleotide sequence ID" value="NZ_FZPF01000006.1"/>
</dbReference>
<accession>A0A0D1EIY1</accession>
<evidence type="ECO:0000313" key="4">
    <source>
        <dbReference type="Proteomes" id="UP000032232"/>
    </source>
</evidence>
<dbReference type="OrthoDB" id="6431152at2"/>
<dbReference type="PATRIC" id="fig|935700.4.peg.1422"/>
<feature type="region of interest" description="Disordered" evidence="1">
    <location>
        <begin position="335"/>
        <end position="366"/>
    </location>
</feature>
<feature type="compositionally biased region" description="Basic and acidic residues" evidence="1">
    <location>
        <begin position="1"/>
        <end position="19"/>
    </location>
</feature>
<gene>
    <name evidence="3" type="ORF">jaqu_13690</name>
</gene>
<organism evidence="3 4">
    <name type="scientific">Jannaschia aquimarina</name>
    <dbReference type="NCBI Taxonomy" id="935700"/>
    <lineage>
        <taxon>Bacteria</taxon>
        <taxon>Pseudomonadati</taxon>
        <taxon>Pseudomonadota</taxon>
        <taxon>Alphaproteobacteria</taxon>
        <taxon>Rhodobacterales</taxon>
        <taxon>Roseobacteraceae</taxon>
        <taxon>Jannaschia</taxon>
    </lineage>
</organism>
<protein>
    <recommendedName>
        <fullName evidence="2">DUF4123 domain-containing protein</fullName>
    </recommendedName>
</protein>
<feature type="region of interest" description="Disordered" evidence="1">
    <location>
        <begin position="1"/>
        <end position="22"/>
    </location>
</feature>
<dbReference type="STRING" id="935700.jaqu_13690"/>
<proteinExistence type="predicted"/>
<reference evidence="3 4" key="1">
    <citation type="submission" date="2015-02" db="EMBL/GenBank/DDBJ databases">
        <title>Genome Sequence of Jannaschia aquimarina DSM28248, a member of the Roseobacter clade.</title>
        <authorList>
            <person name="Voget S."/>
            <person name="Daniel R."/>
        </authorList>
    </citation>
    <scope>NUCLEOTIDE SEQUENCE [LARGE SCALE GENOMIC DNA]</scope>
    <source>
        <strain evidence="3 4">GSW-M26</strain>
    </source>
</reference>
<evidence type="ECO:0000259" key="2">
    <source>
        <dbReference type="Pfam" id="PF13503"/>
    </source>
</evidence>
<feature type="compositionally biased region" description="Basic and acidic residues" evidence="1">
    <location>
        <begin position="342"/>
        <end position="351"/>
    </location>
</feature>
<feature type="domain" description="DUF4123" evidence="2">
    <location>
        <begin position="76"/>
        <end position="196"/>
    </location>
</feature>
<evidence type="ECO:0000256" key="1">
    <source>
        <dbReference type="SAM" id="MobiDB-lite"/>
    </source>
</evidence>
<dbReference type="EMBL" id="JYFE01000025">
    <property type="protein sequence ID" value="KIT16871.1"/>
    <property type="molecule type" value="Genomic_DNA"/>
</dbReference>
<name>A0A0D1EIY1_9RHOB</name>